<comment type="caution">
    <text evidence="2">The sequence shown here is derived from an EMBL/GenBank/DDBJ whole genome shotgun (WGS) entry which is preliminary data.</text>
</comment>
<sequence length="62" mass="6034">MVGSAAVRELLLVVAVAAVGLLLAMAAAFTPWPVTPGGSAPSSLVELHGPPAPAERSDSAVG</sequence>
<organism evidence="2 3">
    <name type="scientific">Micromonospora craterilacus</name>
    <dbReference type="NCBI Taxonomy" id="1655439"/>
    <lineage>
        <taxon>Bacteria</taxon>
        <taxon>Bacillati</taxon>
        <taxon>Actinomycetota</taxon>
        <taxon>Actinomycetes</taxon>
        <taxon>Micromonosporales</taxon>
        <taxon>Micromonosporaceae</taxon>
        <taxon>Micromonospora</taxon>
    </lineage>
</organism>
<proteinExistence type="predicted"/>
<name>A0A2W2ELK3_9ACTN</name>
<dbReference type="OrthoDB" id="3402339at2"/>
<dbReference type="EMBL" id="POTY01000008">
    <property type="protein sequence ID" value="PZG23581.1"/>
    <property type="molecule type" value="Genomic_DNA"/>
</dbReference>
<evidence type="ECO:0000313" key="3">
    <source>
        <dbReference type="Proteomes" id="UP000248924"/>
    </source>
</evidence>
<dbReference type="AlphaFoldDB" id="A0A2W2ELK3"/>
<dbReference type="RefSeq" id="WP_111212179.1">
    <property type="nucleotide sequence ID" value="NZ_POTY01000008.1"/>
</dbReference>
<evidence type="ECO:0008006" key="4">
    <source>
        <dbReference type="Google" id="ProtNLM"/>
    </source>
</evidence>
<protein>
    <recommendedName>
        <fullName evidence="4">SPW_0924 family protein</fullName>
    </recommendedName>
</protein>
<keyword evidence="3" id="KW-1185">Reference proteome</keyword>
<reference evidence="2 3" key="1">
    <citation type="submission" date="2018-01" db="EMBL/GenBank/DDBJ databases">
        <title>Draft genome sequence of Jishengella sp. NA12.</title>
        <authorList>
            <person name="Sahin N."/>
            <person name="Ay H."/>
            <person name="Saygin H."/>
        </authorList>
    </citation>
    <scope>NUCLEOTIDE SEQUENCE [LARGE SCALE GENOMIC DNA]</scope>
    <source>
        <strain evidence="2 3">NA12</strain>
    </source>
</reference>
<feature type="region of interest" description="Disordered" evidence="1">
    <location>
        <begin position="40"/>
        <end position="62"/>
    </location>
</feature>
<evidence type="ECO:0000313" key="2">
    <source>
        <dbReference type="EMBL" id="PZG23581.1"/>
    </source>
</evidence>
<gene>
    <name evidence="2" type="ORF">C1I95_02895</name>
</gene>
<dbReference type="Proteomes" id="UP000248924">
    <property type="component" value="Unassembled WGS sequence"/>
</dbReference>
<evidence type="ECO:0000256" key="1">
    <source>
        <dbReference type="SAM" id="MobiDB-lite"/>
    </source>
</evidence>
<accession>A0A2W2ELK3</accession>